<dbReference type="RefSeq" id="WP_123243191.1">
    <property type="nucleotide sequence ID" value="NZ_JAAHBY010000099.1"/>
</dbReference>
<proteinExistence type="predicted"/>
<dbReference type="PANTHER" id="PTHR46438">
    <property type="entry name" value="ALPHA/BETA-HYDROLASES SUPERFAMILY PROTEIN"/>
    <property type="match status" value="1"/>
</dbReference>
<gene>
    <name evidence="3" type="ORF">EFE23_24020</name>
</gene>
<dbReference type="GO" id="GO:0016787">
    <property type="term" value="F:hydrolase activity"/>
    <property type="evidence" value="ECO:0007669"/>
    <property type="project" value="UniProtKB-KW"/>
</dbReference>
<accession>A0ABX9W9V1</accession>
<feature type="region of interest" description="Disordered" evidence="1">
    <location>
        <begin position="320"/>
        <end position="342"/>
    </location>
</feature>
<organism evidence="3 4">
    <name type="scientific">Micromonospora solifontis</name>
    <dbReference type="NCBI Taxonomy" id="2487138"/>
    <lineage>
        <taxon>Bacteria</taxon>
        <taxon>Bacillati</taxon>
        <taxon>Actinomycetota</taxon>
        <taxon>Actinomycetes</taxon>
        <taxon>Micromonosporales</taxon>
        <taxon>Micromonosporaceae</taxon>
        <taxon>Micromonospora</taxon>
    </lineage>
</organism>
<dbReference type="Gene3D" id="3.40.50.1820">
    <property type="entry name" value="alpha/beta hydrolase"/>
    <property type="match status" value="1"/>
</dbReference>
<dbReference type="PRINTS" id="PR00111">
    <property type="entry name" value="ABHYDROLASE"/>
</dbReference>
<dbReference type="InterPro" id="IPR029058">
    <property type="entry name" value="AB_hydrolase_fold"/>
</dbReference>
<dbReference type="InterPro" id="IPR000073">
    <property type="entry name" value="AB_hydrolase_1"/>
</dbReference>
<name>A0ABX9W9V1_9ACTN</name>
<keyword evidence="3" id="KW-0378">Hydrolase</keyword>
<dbReference type="SUPFAM" id="SSF53474">
    <property type="entry name" value="alpha/beta-Hydrolases"/>
    <property type="match status" value="1"/>
</dbReference>
<sequence>MKPASLWPDEHLPAHSVPPPWPGRAVRLDGTVTYVRDTPATAPGAEPALYVHGLGGSSQNWTDLAGLLAPWLDGQAIDLPGFGRSEPGRRYTIQAFADRVVRWIEHSDRGPVHLFGNSLGGAVSVRVAALRPDLVRTLTLVSPALPFLDFRRSLQGRMLLLLAIPRGERLAAWHLTQLAPEVMARQVMEACIADLTRISDQRRQEAVEEIRIRYQAAHYAAAYVRTFRGLVSSFLRSYLPGPNSLWRMAAGLRAPTLVVGGRVDRLVDVRVAPQAARVIPDSRLLMLDGVGHVAQLEVPRTVARAVLALLAEQREARTAAEPQAGDLLTGTEDSARASDMAG</sequence>
<evidence type="ECO:0000313" key="3">
    <source>
        <dbReference type="EMBL" id="RNL90358.1"/>
    </source>
</evidence>
<evidence type="ECO:0000259" key="2">
    <source>
        <dbReference type="Pfam" id="PF00561"/>
    </source>
</evidence>
<keyword evidence="4" id="KW-1185">Reference proteome</keyword>
<dbReference type="EMBL" id="RJLN01000099">
    <property type="protein sequence ID" value="RNL90358.1"/>
    <property type="molecule type" value="Genomic_DNA"/>
</dbReference>
<reference evidence="3 4" key="1">
    <citation type="submission" date="2018-11" db="EMBL/GenBank/DDBJ databases">
        <title>Micromonospora sp. PPF5-17, a new actinomycetes isolated from a hot spring soil.</title>
        <authorList>
            <person name="Thawai C."/>
        </authorList>
    </citation>
    <scope>NUCLEOTIDE SEQUENCE [LARGE SCALE GENOMIC DNA]</scope>
    <source>
        <strain evidence="3 4">PPF5-17</strain>
    </source>
</reference>
<dbReference type="Pfam" id="PF00561">
    <property type="entry name" value="Abhydrolase_1"/>
    <property type="match status" value="1"/>
</dbReference>
<comment type="caution">
    <text evidence="3">The sequence shown here is derived from an EMBL/GenBank/DDBJ whole genome shotgun (WGS) entry which is preliminary data.</text>
</comment>
<evidence type="ECO:0000313" key="4">
    <source>
        <dbReference type="Proteomes" id="UP000280698"/>
    </source>
</evidence>
<protein>
    <submittedName>
        <fullName evidence="3">Alpha/beta hydrolase</fullName>
    </submittedName>
</protein>
<evidence type="ECO:0000256" key="1">
    <source>
        <dbReference type="SAM" id="MobiDB-lite"/>
    </source>
</evidence>
<feature type="domain" description="AB hydrolase-1" evidence="2">
    <location>
        <begin position="49"/>
        <end position="297"/>
    </location>
</feature>
<dbReference type="Proteomes" id="UP000280698">
    <property type="component" value="Unassembled WGS sequence"/>
</dbReference>